<evidence type="ECO:0000256" key="8">
    <source>
        <dbReference type="ARBA" id="ARBA00022723"/>
    </source>
</evidence>
<organism evidence="15 16">
    <name type="scientific">Bombiscardovia nodaiensis</name>
    <dbReference type="NCBI Taxonomy" id="2932181"/>
    <lineage>
        <taxon>Bacteria</taxon>
        <taxon>Bacillati</taxon>
        <taxon>Actinomycetota</taxon>
        <taxon>Actinomycetes</taxon>
        <taxon>Bifidobacteriales</taxon>
        <taxon>Bifidobacteriaceae</taxon>
        <taxon>Bombiscardovia</taxon>
    </lineage>
</organism>
<dbReference type="PANTHER" id="PTHR10954">
    <property type="entry name" value="RIBONUCLEASE H2 SUBUNIT A"/>
    <property type="match status" value="1"/>
</dbReference>
<evidence type="ECO:0000256" key="11">
    <source>
        <dbReference type="ARBA" id="ARBA00023211"/>
    </source>
</evidence>
<evidence type="ECO:0000256" key="7">
    <source>
        <dbReference type="ARBA" id="ARBA00022722"/>
    </source>
</evidence>
<evidence type="ECO:0000256" key="5">
    <source>
        <dbReference type="ARBA" id="ARBA00007383"/>
    </source>
</evidence>
<evidence type="ECO:0000259" key="14">
    <source>
        <dbReference type="PROSITE" id="PS51975"/>
    </source>
</evidence>
<evidence type="ECO:0000313" key="15">
    <source>
        <dbReference type="EMBL" id="BDR53471.1"/>
    </source>
</evidence>
<keyword evidence="16" id="KW-1185">Reference proteome</keyword>
<keyword evidence="10 12" id="KW-0378">Hydrolase</keyword>
<dbReference type="InterPro" id="IPR024567">
    <property type="entry name" value="RNase_HII/HIII_dom"/>
</dbReference>
<sequence length="241" mass="25164">MSGQRVRPSLDLEGQLAAQGCTYIVGLDEVGRGALAGPVMVGAAAIPAKSVSDLVVPAGLADSKMLSATKRESMVESLKAWSAAWAVGAASNQEIDEWGIVPALGLAALRALQRVEEQLAVRAESPDEGRKPVLAAILDGPHDYISPAANTLNAPALSVLPRVTTQIKADASCASVACASVIAKVTRDRLMVELAGSDPALVPYDWAHNKGYGSPQHLAAIEELGPTAYHRVSWHLTSSRS</sequence>
<dbReference type="Proteomes" id="UP001321766">
    <property type="component" value="Chromosome"/>
</dbReference>
<keyword evidence="6" id="KW-0963">Cytoplasm</keyword>
<keyword evidence="8 12" id="KW-0479">Metal-binding</keyword>
<feature type="binding site" evidence="12">
    <location>
        <position position="139"/>
    </location>
    <ligand>
        <name>a divalent metal cation</name>
        <dbReference type="ChEBI" id="CHEBI:60240"/>
    </ligand>
</feature>
<comment type="catalytic activity">
    <reaction evidence="1 12 13">
        <text>Endonucleolytic cleavage to 5'-phosphomonoester.</text>
        <dbReference type="EC" id="3.1.26.4"/>
    </reaction>
</comment>
<accession>A0ABM8B9A8</accession>
<dbReference type="EMBL" id="AP026798">
    <property type="protein sequence ID" value="BDR53471.1"/>
    <property type="molecule type" value="Genomic_DNA"/>
</dbReference>
<dbReference type="SUPFAM" id="SSF53098">
    <property type="entry name" value="Ribonuclease H-like"/>
    <property type="match status" value="1"/>
</dbReference>
<evidence type="ECO:0000313" key="16">
    <source>
        <dbReference type="Proteomes" id="UP001321766"/>
    </source>
</evidence>
<dbReference type="NCBIfam" id="NF000595">
    <property type="entry name" value="PRK00015.1-3"/>
    <property type="match status" value="1"/>
</dbReference>
<feature type="binding site" evidence="12">
    <location>
        <position position="29"/>
    </location>
    <ligand>
        <name>a divalent metal cation</name>
        <dbReference type="ChEBI" id="CHEBI:60240"/>
    </ligand>
</feature>
<keyword evidence="11" id="KW-0464">Manganese</keyword>
<evidence type="ECO:0000256" key="10">
    <source>
        <dbReference type="ARBA" id="ARBA00022801"/>
    </source>
</evidence>
<dbReference type="InterPro" id="IPR012337">
    <property type="entry name" value="RNaseH-like_sf"/>
</dbReference>
<name>A0ABM8B9A8_9BIFI</name>
<feature type="binding site" evidence="12">
    <location>
        <position position="28"/>
    </location>
    <ligand>
        <name>a divalent metal cation</name>
        <dbReference type="ChEBI" id="CHEBI:60240"/>
    </ligand>
</feature>
<dbReference type="CDD" id="cd07182">
    <property type="entry name" value="RNase_HII_bacteria_HII_like"/>
    <property type="match status" value="1"/>
</dbReference>
<dbReference type="InterPro" id="IPR036397">
    <property type="entry name" value="RNaseH_sf"/>
</dbReference>
<dbReference type="EC" id="3.1.26.4" evidence="13"/>
<feature type="domain" description="RNase H type-2" evidence="14">
    <location>
        <begin position="22"/>
        <end position="241"/>
    </location>
</feature>
<reference evidence="15 16" key="1">
    <citation type="journal article" date="2023" name="Microbiol. Spectr.">
        <title>Symbiosis of Carpenter Bees with Uncharacterized Lactic Acid Bacteria Showing NAD Auxotrophy.</title>
        <authorList>
            <person name="Kawasaki S."/>
            <person name="Ozawa K."/>
            <person name="Mori T."/>
            <person name="Yamamoto A."/>
            <person name="Ito M."/>
            <person name="Ohkuma M."/>
            <person name="Sakamoto M."/>
            <person name="Matsutani M."/>
        </authorList>
    </citation>
    <scope>NUCLEOTIDE SEQUENCE [LARGE SCALE GENOMIC DNA]</scope>
    <source>
        <strain evidence="15 16">Kim37-2</strain>
    </source>
</reference>
<evidence type="ECO:0000256" key="4">
    <source>
        <dbReference type="ARBA" id="ARBA00004496"/>
    </source>
</evidence>
<dbReference type="PROSITE" id="PS51975">
    <property type="entry name" value="RNASE_H_2"/>
    <property type="match status" value="1"/>
</dbReference>
<comment type="similarity">
    <text evidence="5 13">Belongs to the RNase HII family.</text>
</comment>
<evidence type="ECO:0000256" key="12">
    <source>
        <dbReference type="PROSITE-ProRule" id="PRU01319"/>
    </source>
</evidence>
<comment type="subcellular location">
    <subcellularLocation>
        <location evidence="4">Cytoplasm</location>
    </subcellularLocation>
</comment>
<proteinExistence type="inferred from homology"/>
<evidence type="ECO:0000256" key="13">
    <source>
        <dbReference type="RuleBase" id="RU003515"/>
    </source>
</evidence>
<dbReference type="Gene3D" id="3.30.420.10">
    <property type="entry name" value="Ribonuclease H-like superfamily/Ribonuclease H"/>
    <property type="match status" value="1"/>
</dbReference>
<comment type="cofactor">
    <cofactor evidence="2">
        <name>Mg(2+)</name>
        <dbReference type="ChEBI" id="CHEBI:18420"/>
    </cofactor>
</comment>
<evidence type="ECO:0000256" key="6">
    <source>
        <dbReference type="ARBA" id="ARBA00022490"/>
    </source>
</evidence>
<evidence type="ECO:0000256" key="9">
    <source>
        <dbReference type="ARBA" id="ARBA00022759"/>
    </source>
</evidence>
<evidence type="ECO:0000256" key="1">
    <source>
        <dbReference type="ARBA" id="ARBA00000077"/>
    </source>
</evidence>
<keyword evidence="9 12" id="KW-0255">Endonuclease</keyword>
<dbReference type="InterPro" id="IPR001352">
    <property type="entry name" value="RNase_HII/HIII"/>
</dbReference>
<evidence type="ECO:0000256" key="3">
    <source>
        <dbReference type="ARBA" id="ARBA00004065"/>
    </source>
</evidence>
<gene>
    <name evidence="15" type="primary">rnhB</name>
    <name evidence="15" type="ORF">KIM372_13780</name>
</gene>
<dbReference type="PANTHER" id="PTHR10954:SF18">
    <property type="entry name" value="RIBONUCLEASE HII"/>
    <property type="match status" value="1"/>
</dbReference>
<evidence type="ECO:0000256" key="2">
    <source>
        <dbReference type="ARBA" id="ARBA00001946"/>
    </source>
</evidence>
<comment type="cofactor">
    <cofactor evidence="12">
        <name>Mn(2+)</name>
        <dbReference type="ChEBI" id="CHEBI:29035"/>
    </cofactor>
    <cofactor evidence="12">
        <name>Mg(2+)</name>
        <dbReference type="ChEBI" id="CHEBI:18420"/>
    </cofactor>
    <text evidence="12">Manganese or magnesium. Binds 1 divalent metal ion per monomer in the absence of substrate. May bind a second metal ion after substrate binding.</text>
</comment>
<keyword evidence="7 12" id="KW-0540">Nuclease</keyword>
<comment type="function">
    <text evidence="3 13">Endonuclease that specifically degrades the RNA of RNA-DNA hybrids.</text>
</comment>
<protein>
    <recommendedName>
        <fullName evidence="13">Ribonuclease</fullName>
        <ecNumber evidence="13">3.1.26.4</ecNumber>
    </recommendedName>
</protein>
<dbReference type="Pfam" id="PF01351">
    <property type="entry name" value="RNase_HII"/>
    <property type="match status" value="1"/>
</dbReference>
<dbReference type="InterPro" id="IPR022898">
    <property type="entry name" value="RNase_HII"/>
</dbReference>